<protein>
    <submittedName>
        <fullName evidence="1">Uncharacterized protein</fullName>
    </submittedName>
</protein>
<gene>
    <name evidence="1" type="ORF">BJ986_000696</name>
</gene>
<sequence length="103" mass="11260">MADDELDERLDHLPFTLREASRAVDDLLAHLLRSEGHDRLPLNALHALVVAQDKRPIVSVAARLRVSPQAASRLVRTVVTGTVGEDRLVALADQLAELALLDP</sequence>
<evidence type="ECO:0000313" key="2">
    <source>
        <dbReference type="Proteomes" id="UP000573599"/>
    </source>
</evidence>
<dbReference type="AlphaFoldDB" id="A0A852WBM9"/>
<proteinExistence type="predicted"/>
<accession>A0A852WBM9</accession>
<dbReference type="Proteomes" id="UP000573599">
    <property type="component" value="Unassembled WGS sequence"/>
</dbReference>
<reference evidence="1 2" key="1">
    <citation type="submission" date="2020-07" db="EMBL/GenBank/DDBJ databases">
        <title>Sequencing the genomes of 1000 actinobacteria strains.</title>
        <authorList>
            <person name="Klenk H.-P."/>
        </authorList>
    </citation>
    <scope>NUCLEOTIDE SEQUENCE [LARGE SCALE GENOMIC DNA]</scope>
    <source>
        <strain evidence="1 2">DSM 23987</strain>
    </source>
</reference>
<dbReference type="SUPFAM" id="SSF46785">
    <property type="entry name" value="Winged helix' DNA-binding domain"/>
    <property type="match status" value="1"/>
</dbReference>
<dbReference type="RefSeq" id="WP_179420730.1">
    <property type="nucleotide sequence ID" value="NZ_JACCAB010000001.1"/>
</dbReference>
<dbReference type="Gene3D" id="1.10.10.10">
    <property type="entry name" value="Winged helix-like DNA-binding domain superfamily/Winged helix DNA-binding domain"/>
    <property type="match status" value="1"/>
</dbReference>
<name>A0A852WBM9_9MICO</name>
<dbReference type="InterPro" id="IPR036390">
    <property type="entry name" value="WH_DNA-bd_sf"/>
</dbReference>
<keyword evidence="2" id="KW-1185">Reference proteome</keyword>
<comment type="caution">
    <text evidence="1">The sequence shown here is derived from an EMBL/GenBank/DDBJ whole genome shotgun (WGS) entry which is preliminary data.</text>
</comment>
<dbReference type="InterPro" id="IPR036388">
    <property type="entry name" value="WH-like_DNA-bd_sf"/>
</dbReference>
<dbReference type="EMBL" id="JACCAB010000001">
    <property type="protein sequence ID" value="NYG06209.1"/>
    <property type="molecule type" value="Genomic_DNA"/>
</dbReference>
<organism evidence="1 2">
    <name type="scientific">Pedococcus badiiscoriae</name>
    <dbReference type="NCBI Taxonomy" id="642776"/>
    <lineage>
        <taxon>Bacteria</taxon>
        <taxon>Bacillati</taxon>
        <taxon>Actinomycetota</taxon>
        <taxon>Actinomycetes</taxon>
        <taxon>Micrococcales</taxon>
        <taxon>Intrasporangiaceae</taxon>
        <taxon>Pedococcus</taxon>
    </lineage>
</organism>
<evidence type="ECO:0000313" key="1">
    <source>
        <dbReference type="EMBL" id="NYG06209.1"/>
    </source>
</evidence>